<dbReference type="InterPro" id="IPR018496">
    <property type="entry name" value="PsdUridine_synth_RsuA/RluB_CS"/>
</dbReference>
<dbReference type="InterPro" id="IPR000748">
    <property type="entry name" value="PsdUridine_synth_RsuA/RluB/E/F"/>
</dbReference>
<dbReference type="Gene3D" id="3.30.70.1560">
    <property type="entry name" value="Alpha-L RNA-binding motif"/>
    <property type="match status" value="1"/>
</dbReference>
<name>A0A2K8T4B1_9NOSO</name>
<dbReference type="PROSITE" id="PS01149">
    <property type="entry name" value="PSI_RSU"/>
    <property type="match status" value="1"/>
</dbReference>
<dbReference type="CDD" id="cd02566">
    <property type="entry name" value="PseudoU_synth_RluE"/>
    <property type="match status" value="1"/>
</dbReference>
<evidence type="ECO:0000313" key="5">
    <source>
        <dbReference type="EMBL" id="AUB42558.1"/>
    </source>
</evidence>
<dbReference type="PANTHER" id="PTHR47683:SF2">
    <property type="entry name" value="RNA-BINDING S4 DOMAIN-CONTAINING PROTEIN"/>
    <property type="match status" value="1"/>
</dbReference>
<organism evidence="5 6">
    <name type="scientific">Nostoc flagelliforme CCNUN1</name>
    <dbReference type="NCBI Taxonomy" id="2038116"/>
    <lineage>
        <taxon>Bacteria</taxon>
        <taxon>Bacillati</taxon>
        <taxon>Cyanobacteriota</taxon>
        <taxon>Cyanophyceae</taxon>
        <taxon>Nostocales</taxon>
        <taxon>Nostocaceae</taxon>
        <taxon>Nostoc</taxon>
    </lineage>
</organism>
<evidence type="ECO:0000256" key="2">
    <source>
        <dbReference type="ARBA" id="ARBA00023235"/>
    </source>
</evidence>
<proteinExistence type="inferred from homology"/>
<comment type="similarity">
    <text evidence="1 3">Belongs to the pseudouridine synthase RsuA family.</text>
</comment>
<dbReference type="AlphaFoldDB" id="A0A2K8T4B1"/>
<evidence type="ECO:0000256" key="3">
    <source>
        <dbReference type="RuleBase" id="RU003887"/>
    </source>
</evidence>
<feature type="domain" description="Pseudouridine synthase RsuA/RluA-like" evidence="4">
    <location>
        <begin position="53"/>
        <end position="199"/>
    </location>
</feature>
<dbReference type="NCBIfam" id="TIGR00093">
    <property type="entry name" value="pseudouridine synthase"/>
    <property type="match status" value="1"/>
</dbReference>
<evidence type="ECO:0000256" key="1">
    <source>
        <dbReference type="ARBA" id="ARBA00008348"/>
    </source>
</evidence>
<protein>
    <recommendedName>
        <fullName evidence="3">Pseudouridine synthase</fullName>
        <ecNumber evidence="3">5.4.99.-</ecNumber>
    </recommendedName>
</protein>
<dbReference type="InterPro" id="IPR020094">
    <property type="entry name" value="TruA/RsuA/RluB/E/F_N"/>
</dbReference>
<keyword evidence="2 3" id="KW-0413">Isomerase</keyword>
<dbReference type="GO" id="GO:0001522">
    <property type="term" value="P:pseudouridine synthesis"/>
    <property type="evidence" value="ECO:0007669"/>
    <property type="project" value="InterPro"/>
</dbReference>
<dbReference type="GO" id="GO:0140098">
    <property type="term" value="F:catalytic activity, acting on RNA"/>
    <property type="evidence" value="ECO:0007669"/>
    <property type="project" value="UniProtKB-ARBA"/>
</dbReference>
<evidence type="ECO:0000259" key="4">
    <source>
        <dbReference type="Pfam" id="PF00849"/>
    </source>
</evidence>
<dbReference type="Pfam" id="PF00849">
    <property type="entry name" value="PseudoU_synth_2"/>
    <property type="match status" value="1"/>
</dbReference>
<dbReference type="Proteomes" id="UP000232003">
    <property type="component" value="Chromosome"/>
</dbReference>
<keyword evidence="6" id="KW-1185">Reference proteome</keyword>
<dbReference type="InterPro" id="IPR042092">
    <property type="entry name" value="PsdUridine_s_RsuA/RluB/E/F_cat"/>
</dbReference>
<dbReference type="GO" id="GO:0009982">
    <property type="term" value="F:pseudouridine synthase activity"/>
    <property type="evidence" value="ECO:0007669"/>
    <property type="project" value="InterPro"/>
</dbReference>
<dbReference type="PANTHER" id="PTHR47683">
    <property type="entry name" value="PSEUDOURIDINE SYNTHASE FAMILY PROTEIN-RELATED"/>
    <property type="match status" value="1"/>
</dbReference>
<dbReference type="EMBL" id="CP024785">
    <property type="protein sequence ID" value="AUB42558.1"/>
    <property type="molecule type" value="Genomic_DNA"/>
</dbReference>
<reference evidence="5 6" key="1">
    <citation type="submission" date="2017-11" db="EMBL/GenBank/DDBJ databases">
        <title>Complete genome of a free-living desiccation-tolerant cyanobacterium and its photosynthetic adaptation to extreme terrestrial habitat.</title>
        <authorList>
            <person name="Shang J."/>
        </authorList>
    </citation>
    <scope>NUCLEOTIDE SEQUENCE [LARGE SCALE GENOMIC DNA]</scope>
    <source>
        <strain evidence="5 6">CCNUN1</strain>
    </source>
</reference>
<dbReference type="GO" id="GO:0003723">
    <property type="term" value="F:RNA binding"/>
    <property type="evidence" value="ECO:0007669"/>
    <property type="project" value="InterPro"/>
</dbReference>
<dbReference type="EC" id="5.4.99.-" evidence="3"/>
<dbReference type="Gene3D" id="3.30.70.580">
    <property type="entry name" value="Pseudouridine synthase I, catalytic domain, N-terminal subdomain"/>
    <property type="match status" value="1"/>
</dbReference>
<accession>A0A2K8T4B1</accession>
<dbReference type="InterPro" id="IPR050343">
    <property type="entry name" value="RsuA_PseudoU_synthase"/>
</dbReference>
<dbReference type="GO" id="GO:0006364">
    <property type="term" value="P:rRNA processing"/>
    <property type="evidence" value="ECO:0007669"/>
    <property type="project" value="UniProtKB-ARBA"/>
</dbReference>
<dbReference type="KEGG" id="nfl:COO91_08700"/>
<gene>
    <name evidence="5" type="ORF">COO91_08700</name>
</gene>
<sequence length="252" mass="28860">MFLTQQALVSPYKEKGGAGGEINSKLKDFCLLFPNAQCPMPNAQCPMTNHYRYIIFYKPYGVLSQFTKDAPTHSTLKDYIDVPDVYPVGRLDWDSEGLLLLTNDGQLQHRLAHPRFGHKRTYCVQVERIPDADAIKRLQTGVEIQNYRTQPAEVRLLPQEPQLPERTPPIRFRKNVPTAWLEMTLTEGKNRQVRRMTAAVGFPTLRLVRISIGHLQLDDLQLGQWRDLTTSELQFLHNFSKSKSFPAKGNAL</sequence>
<dbReference type="InterPro" id="IPR020103">
    <property type="entry name" value="PsdUridine_synth_cat_dom_sf"/>
</dbReference>
<dbReference type="InterPro" id="IPR006145">
    <property type="entry name" value="PsdUridine_synth_RsuA/RluA"/>
</dbReference>
<dbReference type="SUPFAM" id="SSF55120">
    <property type="entry name" value="Pseudouridine synthase"/>
    <property type="match status" value="1"/>
</dbReference>
<evidence type="ECO:0000313" key="6">
    <source>
        <dbReference type="Proteomes" id="UP000232003"/>
    </source>
</evidence>